<evidence type="ECO:0000313" key="3">
    <source>
        <dbReference type="Proteomes" id="UP000013893"/>
    </source>
</evidence>
<protein>
    <submittedName>
        <fullName evidence="2">Uncharacterized protein</fullName>
    </submittedName>
</protein>
<dbReference type="EMBL" id="CP005957">
    <property type="protein sequence ID" value="AGL62016.1"/>
    <property type="molecule type" value="Genomic_DNA"/>
</dbReference>
<evidence type="ECO:0000256" key="1">
    <source>
        <dbReference type="SAM" id="Phobius"/>
    </source>
</evidence>
<dbReference type="STRING" id="1332188.L336_0308"/>
<dbReference type="AlphaFoldDB" id="R4PXT0"/>
<proteinExistence type="predicted"/>
<dbReference type="KEGG" id="saal:L336_0308"/>
<gene>
    <name evidence="2" type="ORF">L336_0308</name>
</gene>
<accession>R4PXT0</accession>
<dbReference type="Proteomes" id="UP000013893">
    <property type="component" value="Chromosome"/>
</dbReference>
<sequence>MLMVRKKSLHPKKHVQTTPTHFVLRRSLLVYVILVFVLFSTLAMSIYLIDRLVISKQHTDRLNQITAIYDSLGLDSSYRAVRSDLFGDKRVYSWDKGRTFASTIEYGHNDTPTNTASDLRKKVENAGFTYIQTEYEGSINPTQEYKNAKGNYLRVSTMSGTIHNSIVYGDVDSKAPLIQHANEAPTYVTIKVNLDDNNE</sequence>
<keyword evidence="1" id="KW-0812">Transmembrane</keyword>
<keyword evidence="1" id="KW-0472">Membrane</keyword>
<keyword evidence="3" id="KW-1185">Reference proteome</keyword>
<keyword evidence="1" id="KW-1133">Transmembrane helix</keyword>
<feature type="transmembrane region" description="Helical" evidence="1">
    <location>
        <begin position="28"/>
        <end position="49"/>
    </location>
</feature>
<evidence type="ECO:0000313" key="2">
    <source>
        <dbReference type="EMBL" id="AGL62016.1"/>
    </source>
</evidence>
<organism evidence="2 3">
    <name type="scientific">Candidatus Saccharimonas aalborgensis</name>
    <dbReference type="NCBI Taxonomy" id="1332188"/>
    <lineage>
        <taxon>Bacteria</taxon>
        <taxon>Candidatus Saccharimonadota</taxon>
        <taxon>Candidatus Saccharimonadia</taxon>
        <taxon>Candidatus Saccharimonadales</taxon>
        <taxon>Candidatus Saccharimonadaceae</taxon>
        <taxon>Candidatus Saccharimonas</taxon>
    </lineage>
</organism>
<reference evidence="2 3" key="1">
    <citation type="journal article" date="2013" name="Nat. Biotechnol.">
        <title>Genome sequences of rare, uncultured bacteria obtained by differential coverage binning of multiple metagenomes.</title>
        <authorList>
            <person name="Albertsen M."/>
            <person name="Hugenholtz P."/>
            <person name="Skarshewski A."/>
            <person name="Nielsen K.L."/>
            <person name="Tyson G.W."/>
            <person name="Nielsen P.H."/>
        </authorList>
    </citation>
    <scope>NUCLEOTIDE SEQUENCE [LARGE SCALE GENOMIC DNA]</scope>
    <source>
        <strain evidence="2">TM71</strain>
    </source>
</reference>
<dbReference type="HOGENOM" id="CLU_1370017_0_0_0"/>
<name>R4PXT0_9BACT</name>